<reference evidence="6 7" key="1">
    <citation type="submission" date="2023-08" db="EMBL/GenBank/DDBJ databases">
        <title>Pleionea litopenaei sp. nov., isolated from stomach of juvenile Litopenaeus vannamei.</title>
        <authorList>
            <person name="Rho A.M."/>
            <person name="Hwang C.Y."/>
        </authorList>
    </citation>
    <scope>NUCLEOTIDE SEQUENCE [LARGE SCALE GENOMIC DNA]</scope>
    <source>
        <strain evidence="6 7">HL-JVS1</strain>
    </source>
</reference>
<dbReference type="KEGG" id="plei:Q9312_05440"/>
<keyword evidence="2" id="KW-0238">DNA-binding</keyword>
<keyword evidence="1" id="KW-0805">Transcription regulation</keyword>
<dbReference type="Pfam" id="PF12833">
    <property type="entry name" value="HTH_18"/>
    <property type="match status" value="1"/>
</dbReference>
<keyword evidence="4" id="KW-0812">Transmembrane</keyword>
<dbReference type="InterPro" id="IPR018060">
    <property type="entry name" value="HTH_AraC"/>
</dbReference>
<evidence type="ECO:0000313" key="6">
    <source>
        <dbReference type="EMBL" id="WMS88362.1"/>
    </source>
</evidence>
<dbReference type="InterPro" id="IPR009057">
    <property type="entry name" value="Homeodomain-like_sf"/>
</dbReference>
<dbReference type="PROSITE" id="PS00041">
    <property type="entry name" value="HTH_ARAC_FAMILY_1"/>
    <property type="match status" value="1"/>
</dbReference>
<feature type="transmembrane region" description="Helical" evidence="4">
    <location>
        <begin position="88"/>
        <end position="107"/>
    </location>
</feature>
<feature type="transmembrane region" description="Helical" evidence="4">
    <location>
        <begin position="57"/>
        <end position="76"/>
    </location>
</feature>
<accession>A0AA51RVJ1</accession>
<dbReference type="InterPro" id="IPR018062">
    <property type="entry name" value="HTH_AraC-typ_CS"/>
</dbReference>
<gene>
    <name evidence="6" type="ORF">Q9312_05440</name>
</gene>
<feature type="transmembrane region" description="Helical" evidence="4">
    <location>
        <begin position="160"/>
        <end position="183"/>
    </location>
</feature>
<protein>
    <submittedName>
        <fullName evidence="6">Helix-turn-helix domain-containing protein</fullName>
    </submittedName>
</protein>
<feature type="transmembrane region" description="Helical" evidence="4">
    <location>
        <begin position="6"/>
        <end position="24"/>
    </location>
</feature>
<sequence length="360" mass="40572">MSIDSAYFLLFLIALVAMMAQLLIRPVRTENILFAILCASLVMVALQTLTAQVSSPYQYVFALGTCATCNVVWLISRAMFRDSDSIKLRHYIVAIIIALLVISSRSIDLLVSVEWLSQDNISWLKRSIGEVTQLLSSTVLALAFWESVKNFSAATKPAKVQRVLFATTFFAGVFSCTVIVQGFISETEQSTLRPWFVVCSAIAIITCIWMVLVLQHLERKAVASVEDVANEPQENKQDQLLLQQLESLIIDQKIFLRPDVKMIDLANLLSVSEYKVSRIIRHATTANNFNQYINRFRVEYAKQLLIEKQSQHWTVLVISMESGFASLAPFNRAFKAQVGCTPNQFRSRHLIDSLDKPLPA</sequence>
<evidence type="ECO:0000256" key="2">
    <source>
        <dbReference type="ARBA" id="ARBA00023125"/>
    </source>
</evidence>
<evidence type="ECO:0000256" key="3">
    <source>
        <dbReference type="ARBA" id="ARBA00023163"/>
    </source>
</evidence>
<keyword evidence="4" id="KW-1133">Transmembrane helix</keyword>
<evidence type="ECO:0000313" key="7">
    <source>
        <dbReference type="Proteomes" id="UP001239782"/>
    </source>
</evidence>
<dbReference type="Gene3D" id="1.10.10.60">
    <property type="entry name" value="Homeodomain-like"/>
    <property type="match status" value="1"/>
</dbReference>
<dbReference type="AlphaFoldDB" id="A0AA51RVJ1"/>
<dbReference type="PANTHER" id="PTHR43280:SF29">
    <property type="entry name" value="ARAC-FAMILY TRANSCRIPTIONAL REGULATOR"/>
    <property type="match status" value="1"/>
</dbReference>
<dbReference type="EMBL" id="CP133548">
    <property type="protein sequence ID" value="WMS88362.1"/>
    <property type="molecule type" value="Genomic_DNA"/>
</dbReference>
<proteinExistence type="predicted"/>
<feature type="transmembrane region" description="Helical" evidence="4">
    <location>
        <begin position="31"/>
        <end position="51"/>
    </location>
</feature>
<name>A0AA51RVJ1_9GAMM</name>
<evidence type="ECO:0000259" key="5">
    <source>
        <dbReference type="PROSITE" id="PS01124"/>
    </source>
</evidence>
<keyword evidence="4" id="KW-0472">Membrane</keyword>
<dbReference type="SMART" id="SM00342">
    <property type="entry name" value="HTH_ARAC"/>
    <property type="match status" value="1"/>
</dbReference>
<keyword evidence="7" id="KW-1185">Reference proteome</keyword>
<evidence type="ECO:0000256" key="1">
    <source>
        <dbReference type="ARBA" id="ARBA00023015"/>
    </source>
</evidence>
<feature type="domain" description="HTH araC/xylS-type" evidence="5">
    <location>
        <begin position="239"/>
        <end position="348"/>
    </location>
</feature>
<dbReference type="RefSeq" id="WP_309203574.1">
    <property type="nucleotide sequence ID" value="NZ_CP133548.1"/>
</dbReference>
<feature type="transmembrane region" description="Helical" evidence="4">
    <location>
        <begin position="195"/>
        <end position="214"/>
    </location>
</feature>
<dbReference type="GO" id="GO:0043565">
    <property type="term" value="F:sequence-specific DNA binding"/>
    <property type="evidence" value="ECO:0007669"/>
    <property type="project" value="InterPro"/>
</dbReference>
<evidence type="ECO:0000256" key="4">
    <source>
        <dbReference type="SAM" id="Phobius"/>
    </source>
</evidence>
<dbReference type="PANTHER" id="PTHR43280">
    <property type="entry name" value="ARAC-FAMILY TRANSCRIPTIONAL REGULATOR"/>
    <property type="match status" value="1"/>
</dbReference>
<dbReference type="Proteomes" id="UP001239782">
    <property type="component" value="Chromosome"/>
</dbReference>
<keyword evidence="3" id="KW-0804">Transcription</keyword>
<organism evidence="6 7">
    <name type="scientific">Pleionea litopenaei</name>
    <dbReference type="NCBI Taxonomy" id="3070815"/>
    <lineage>
        <taxon>Bacteria</taxon>
        <taxon>Pseudomonadati</taxon>
        <taxon>Pseudomonadota</taxon>
        <taxon>Gammaproteobacteria</taxon>
        <taxon>Oceanospirillales</taxon>
        <taxon>Pleioneaceae</taxon>
        <taxon>Pleionea</taxon>
    </lineage>
</organism>
<dbReference type="PROSITE" id="PS01124">
    <property type="entry name" value="HTH_ARAC_FAMILY_2"/>
    <property type="match status" value="1"/>
</dbReference>
<dbReference type="GO" id="GO:0003700">
    <property type="term" value="F:DNA-binding transcription factor activity"/>
    <property type="evidence" value="ECO:0007669"/>
    <property type="project" value="InterPro"/>
</dbReference>
<dbReference type="SUPFAM" id="SSF46689">
    <property type="entry name" value="Homeodomain-like"/>
    <property type="match status" value="1"/>
</dbReference>